<comment type="catalytic activity">
    <reaction evidence="7">
        <text>DNA(n) + a 2'-deoxyribonucleoside 5'-triphosphate = DNA(n+1) + diphosphate</text>
        <dbReference type="Rhea" id="RHEA:22508"/>
        <dbReference type="Rhea" id="RHEA-COMP:17339"/>
        <dbReference type="Rhea" id="RHEA-COMP:17340"/>
        <dbReference type="ChEBI" id="CHEBI:33019"/>
        <dbReference type="ChEBI" id="CHEBI:61560"/>
        <dbReference type="ChEBI" id="CHEBI:173112"/>
        <dbReference type="EC" id="2.7.7.7"/>
    </reaction>
</comment>
<comment type="caution">
    <text evidence="9">The sequence shown here is derived from an EMBL/GenBank/DDBJ whole genome shotgun (WGS) entry which is preliminary data.</text>
</comment>
<reference evidence="9 10" key="1">
    <citation type="submission" date="2012-05" db="EMBL/GenBank/DDBJ databases">
        <authorList>
            <person name="Harkins D.M."/>
            <person name="Madupu R."/>
            <person name="Durkin A.S."/>
            <person name="Torralba M."/>
            <person name="Methe B."/>
            <person name="Sutton G.G."/>
            <person name="Nelson K.E."/>
        </authorList>
    </citation>
    <scope>NUCLEOTIDE SEQUENCE [LARGE SCALE GENOMIC DNA]</scope>
    <source>
        <strain evidence="9 10">F0490</strain>
    </source>
</reference>
<dbReference type="GO" id="GO:0003887">
    <property type="term" value="F:DNA-directed DNA polymerase activity"/>
    <property type="evidence" value="ECO:0007669"/>
    <property type="project" value="UniProtKB-KW"/>
</dbReference>
<evidence type="ECO:0000256" key="5">
    <source>
        <dbReference type="ARBA" id="ARBA00022932"/>
    </source>
</evidence>
<dbReference type="PANTHER" id="PTHR34388:SF1">
    <property type="entry name" value="DNA POLYMERASE III SUBUNIT DELTA"/>
    <property type="match status" value="1"/>
</dbReference>
<dbReference type="AlphaFoldDB" id="J1HE20"/>
<dbReference type="EC" id="2.7.7.7" evidence="1"/>
<keyword evidence="3 9" id="KW-0548">Nucleotidyltransferase</keyword>
<dbReference type="Gene3D" id="3.40.50.300">
    <property type="entry name" value="P-loop containing nucleotide triphosphate hydrolases"/>
    <property type="match status" value="1"/>
</dbReference>
<dbReference type="Proteomes" id="UP000004578">
    <property type="component" value="Unassembled WGS sequence"/>
</dbReference>
<evidence type="ECO:0000256" key="4">
    <source>
        <dbReference type="ARBA" id="ARBA00022705"/>
    </source>
</evidence>
<evidence type="ECO:0000313" key="9">
    <source>
        <dbReference type="EMBL" id="EJF43648.1"/>
    </source>
</evidence>
<dbReference type="PATRIC" id="fig|1125717.3.peg.1227"/>
<keyword evidence="4" id="KW-0235">DNA replication</keyword>
<dbReference type="EMBL" id="AKFS01000192">
    <property type="protein sequence ID" value="EJF43648.1"/>
    <property type="molecule type" value="Genomic_DNA"/>
</dbReference>
<accession>J1HE20</accession>
<keyword evidence="10" id="KW-1185">Reference proteome</keyword>
<name>J1HE20_9ACTO</name>
<dbReference type="GO" id="GO:0003677">
    <property type="term" value="F:DNA binding"/>
    <property type="evidence" value="ECO:0007669"/>
    <property type="project" value="InterPro"/>
</dbReference>
<keyword evidence="5" id="KW-0239">DNA-directed DNA polymerase</keyword>
<dbReference type="InterPro" id="IPR005790">
    <property type="entry name" value="DNA_polIII_delta"/>
</dbReference>
<evidence type="ECO:0000256" key="1">
    <source>
        <dbReference type="ARBA" id="ARBA00012417"/>
    </source>
</evidence>
<dbReference type="InterPro" id="IPR048466">
    <property type="entry name" value="DNA_pol3_delta-like_C"/>
</dbReference>
<evidence type="ECO:0000259" key="8">
    <source>
        <dbReference type="Pfam" id="PF21694"/>
    </source>
</evidence>
<dbReference type="GO" id="GO:0009360">
    <property type="term" value="C:DNA polymerase III complex"/>
    <property type="evidence" value="ECO:0007669"/>
    <property type="project" value="TreeGrafter"/>
</dbReference>
<evidence type="ECO:0000313" key="10">
    <source>
        <dbReference type="Proteomes" id="UP000004578"/>
    </source>
</evidence>
<dbReference type="Gene3D" id="1.20.272.10">
    <property type="match status" value="1"/>
</dbReference>
<dbReference type="NCBIfam" id="TIGR01128">
    <property type="entry name" value="holA"/>
    <property type="match status" value="1"/>
</dbReference>
<dbReference type="OrthoDB" id="8478864at2"/>
<dbReference type="RefSeq" id="WP_005870554.1">
    <property type="nucleotide sequence ID" value="NZ_AKFS01000192.1"/>
</dbReference>
<proteinExistence type="inferred from homology"/>
<protein>
    <recommendedName>
        <fullName evidence="1">DNA-directed DNA polymerase</fullName>
        <ecNumber evidence="1">2.7.7.7</ecNumber>
    </recommendedName>
</protein>
<dbReference type="SUPFAM" id="SSF52540">
    <property type="entry name" value="P-loop containing nucleoside triphosphate hydrolases"/>
    <property type="match status" value="1"/>
</dbReference>
<evidence type="ECO:0000256" key="3">
    <source>
        <dbReference type="ARBA" id="ARBA00022695"/>
    </source>
</evidence>
<keyword evidence="2 9" id="KW-0808">Transferase</keyword>
<dbReference type="InterPro" id="IPR027417">
    <property type="entry name" value="P-loop_NTPase"/>
</dbReference>
<evidence type="ECO:0000256" key="2">
    <source>
        <dbReference type="ARBA" id="ARBA00022679"/>
    </source>
</evidence>
<dbReference type="PANTHER" id="PTHR34388">
    <property type="entry name" value="DNA POLYMERASE III SUBUNIT DELTA"/>
    <property type="match status" value="1"/>
</dbReference>
<sequence>MAQRPRRTSAPTEISLAPVVLIKGTEGLLIDRALDRLRALAHQAAPDVERTDLVAATYRPGQLDLIASPSLFGESRMIIIRDLETMSDALATDLVAYAASPAPDVWMFLVHPGGGARGKKVVEAVARAKWPVIPAEPLKNDRDKLALVQADVRAAGRQMDPAAMRALVDALGSDPRAMAGALAQLLSDVPGRVTVEDVHRYQAGRVEASGYDVADAAVAGEAAKALTLTRHAFVTGVAPQLLVAALAMKFRAMAKASIGGNAAALKMAPWQIDRARRDLRGWSDHSLAGAFEAIATADEETKGASRDPQRAVEKAVITICRLRGR</sequence>
<organism evidence="9 10">
    <name type="scientific">Schaalia georgiae F0490</name>
    <dbReference type="NCBI Taxonomy" id="1125717"/>
    <lineage>
        <taxon>Bacteria</taxon>
        <taxon>Bacillati</taxon>
        <taxon>Actinomycetota</taxon>
        <taxon>Actinomycetes</taxon>
        <taxon>Actinomycetales</taxon>
        <taxon>Actinomycetaceae</taxon>
        <taxon>Schaalia</taxon>
    </lineage>
</organism>
<dbReference type="SUPFAM" id="SSF48019">
    <property type="entry name" value="post-AAA+ oligomerization domain-like"/>
    <property type="match status" value="1"/>
</dbReference>
<dbReference type="Pfam" id="PF21694">
    <property type="entry name" value="DNA_pol3_delta_C"/>
    <property type="match status" value="1"/>
</dbReference>
<feature type="domain" description="DNA polymerase III delta subunit-like C-terminal" evidence="8">
    <location>
        <begin position="210"/>
        <end position="317"/>
    </location>
</feature>
<evidence type="ECO:0000256" key="6">
    <source>
        <dbReference type="ARBA" id="ARBA00034754"/>
    </source>
</evidence>
<dbReference type="InterPro" id="IPR008921">
    <property type="entry name" value="DNA_pol3_clamp-load_cplx_C"/>
</dbReference>
<comment type="similarity">
    <text evidence="6">Belongs to the DNA polymerase HolA subunit family.</text>
</comment>
<evidence type="ECO:0000256" key="7">
    <source>
        <dbReference type="ARBA" id="ARBA00049244"/>
    </source>
</evidence>
<dbReference type="GO" id="GO:0006261">
    <property type="term" value="P:DNA-templated DNA replication"/>
    <property type="evidence" value="ECO:0007669"/>
    <property type="project" value="TreeGrafter"/>
</dbReference>
<gene>
    <name evidence="9" type="primary">holA</name>
    <name evidence="9" type="ORF">HMPREF1317_2011</name>
</gene>